<evidence type="ECO:0000256" key="1">
    <source>
        <dbReference type="SAM" id="SignalP"/>
    </source>
</evidence>
<evidence type="ECO:0000313" key="2">
    <source>
        <dbReference type="EMBL" id="RXR07509.1"/>
    </source>
</evidence>
<keyword evidence="1" id="KW-0732">Signal</keyword>
<keyword evidence="3" id="KW-1185">Reference proteome</keyword>
<proteinExistence type="predicted"/>
<accession>A0A4V1N1F9</accession>
<feature type="signal peptide" evidence="1">
    <location>
        <begin position="1"/>
        <end position="19"/>
    </location>
</feature>
<dbReference type="Proteomes" id="UP000289784">
    <property type="component" value="Unassembled WGS sequence"/>
</dbReference>
<reference evidence="2 3" key="1">
    <citation type="submission" date="2019-01" db="EMBL/GenBank/DDBJ databases">
        <title>Pseudoxanthomonas composti sp. nov., isolated from compost.</title>
        <authorList>
            <person name="Yang G."/>
        </authorList>
    </citation>
    <scope>NUCLEOTIDE SEQUENCE [LARGE SCALE GENOMIC DNA]</scope>
    <source>
        <strain evidence="2 3">GSS15</strain>
    </source>
</reference>
<gene>
    <name evidence="2" type="ORF">EPA99_06265</name>
</gene>
<sequence length="213" mass="23467">MKRPLLFCALLAAAVSAQAHEIWIERDGAGPVRVYFGEPAQEVLDHGQDEIKRIVKPDLFGAKDKAGALTREGDHLSAPLKDSGDAWLADDSVFAPWKGEDGRYESVSYYARAGRQDTQGRLAFELVPRASQGQDFTLQFRNKPLADAKVTVINADKWTKEVQSDAKGQVTLPKLAAGRYIVVASHKEPVDKKIGDQQVAVMHHITTLTFKAE</sequence>
<dbReference type="OrthoDB" id="5995861at2"/>
<dbReference type="EMBL" id="SAWZ01000002">
    <property type="protein sequence ID" value="RXR07509.1"/>
    <property type="molecule type" value="Genomic_DNA"/>
</dbReference>
<evidence type="ECO:0000313" key="3">
    <source>
        <dbReference type="Proteomes" id="UP000289784"/>
    </source>
</evidence>
<protein>
    <submittedName>
        <fullName evidence="2">DUF4198 domain-containing protein</fullName>
    </submittedName>
</protein>
<comment type="caution">
    <text evidence="2">The sequence shown here is derived from an EMBL/GenBank/DDBJ whole genome shotgun (WGS) entry which is preliminary data.</text>
</comment>
<dbReference type="AlphaFoldDB" id="A0A4V1N1F9"/>
<dbReference type="SUPFAM" id="SSF49478">
    <property type="entry name" value="Cna protein B-type domain"/>
    <property type="match status" value="1"/>
</dbReference>
<name>A0A4V1N1F9_9GAMM</name>
<feature type="chain" id="PRO_5020555254" evidence="1">
    <location>
        <begin position="20"/>
        <end position="213"/>
    </location>
</feature>
<organism evidence="2 3">
    <name type="scientific">Pseudoxanthomonas composti</name>
    <dbReference type="NCBI Taxonomy" id="2137479"/>
    <lineage>
        <taxon>Bacteria</taxon>
        <taxon>Pseudomonadati</taxon>
        <taxon>Pseudomonadota</taxon>
        <taxon>Gammaproteobacteria</taxon>
        <taxon>Lysobacterales</taxon>
        <taxon>Lysobacteraceae</taxon>
        <taxon>Pseudoxanthomonas</taxon>
    </lineage>
</organism>
<dbReference type="RefSeq" id="WP_129470321.1">
    <property type="nucleotide sequence ID" value="NZ_SAWZ01000002.1"/>
</dbReference>